<dbReference type="Pfam" id="PF12359">
    <property type="entry name" value="DUF3645"/>
    <property type="match status" value="1"/>
</dbReference>
<feature type="domain" description="DUF3638" evidence="9">
    <location>
        <begin position="278"/>
        <end position="501"/>
    </location>
</feature>
<evidence type="ECO:0000313" key="11">
    <source>
        <dbReference type="EMBL" id="KAA6416123.1"/>
    </source>
</evidence>
<evidence type="ECO:0000313" key="12">
    <source>
        <dbReference type="Proteomes" id="UP000324767"/>
    </source>
</evidence>
<feature type="non-terminal residue" evidence="11">
    <location>
        <position position="943"/>
    </location>
</feature>
<evidence type="ECO:0000256" key="8">
    <source>
        <dbReference type="SAM" id="Phobius"/>
    </source>
</evidence>
<keyword evidence="6" id="KW-0788">Thiol protease</keyword>
<dbReference type="PANTHER" id="PTHR13367">
    <property type="entry name" value="UBIQUITIN THIOESTERASE"/>
    <property type="match status" value="1"/>
</dbReference>
<keyword evidence="3" id="KW-0645">Protease</keyword>
<dbReference type="GO" id="GO:0004843">
    <property type="term" value="F:cysteine-type deubiquitinase activity"/>
    <property type="evidence" value="ECO:0007669"/>
    <property type="project" value="UniProtKB-EC"/>
</dbReference>
<evidence type="ECO:0000256" key="4">
    <source>
        <dbReference type="ARBA" id="ARBA00022786"/>
    </source>
</evidence>
<evidence type="ECO:0000256" key="2">
    <source>
        <dbReference type="ARBA" id="ARBA00012759"/>
    </source>
</evidence>
<dbReference type="EC" id="3.4.19.12" evidence="2"/>
<feature type="transmembrane region" description="Helical" evidence="8">
    <location>
        <begin position="592"/>
        <end position="609"/>
    </location>
</feature>
<evidence type="ECO:0000256" key="6">
    <source>
        <dbReference type="ARBA" id="ARBA00022807"/>
    </source>
</evidence>
<feature type="compositionally biased region" description="Polar residues" evidence="7">
    <location>
        <begin position="1"/>
        <end position="14"/>
    </location>
</feature>
<dbReference type="InterPro" id="IPR022099">
    <property type="entry name" value="DUF3638"/>
</dbReference>
<keyword evidence="4" id="KW-0833">Ubl conjugation pathway</keyword>
<accession>A0A5M8Q4K5</accession>
<dbReference type="AlphaFoldDB" id="A0A5M8Q4K5"/>
<evidence type="ECO:0000256" key="3">
    <source>
        <dbReference type="ARBA" id="ARBA00022670"/>
    </source>
</evidence>
<feature type="transmembrane region" description="Helical" evidence="8">
    <location>
        <begin position="901"/>
        <end position="924"/>
    </location>
</feature>
<keyword evidence="8" id="KW-0472">Membrane</keyword>
<dbReference type="InterPro" id="IPR051346">
    <property type="entry name" value="OTU_Deubiquitinase"/>
</dbReference>
<dbReference type="InterPro" id="IPR022105">
    <property type="entry name" value="DUF3645"/>
</dbReference>
<dbReference type="Proteomes" id="UP000324767">
    <property type="component" value="Unassembled WGS sequence"/>
</dbReference>
<gene>
    <name evidence="11" type="ORF">FRX48_00842</name>
</gene>
<keyword evidence="5" id="KW-0378">Hydrolase</keyword>
<dbReference type="PANTHER" id="PTHR13367:SF34">
    <property type="match status" value="1"/>
</dbReference>
<evidence type="ECO:0000259" key="9">
    <source>
        <dbReference type="Pfam" id="PF12340"/>
    </source>
</evidence>
<comment type="caution">
    <text evidence="11">The sequence shown here is derived from an EMBL/GenBank/DDBJ whole genome shotgun (WGS) entry which is preliminary data.</text>
</comment>
<name>A0A5M8Q4K5_9LECA</name>
<dbReference type="OrthoDB" id="3182339at2759"/>
<protein>
    <recommendedName>
        <fullName evidence="2">ubiquitinyl hydrolase 1</fullName>
        <ecNumber evidence="2">3.4.19.12</ecNumber>
    </recommendedName>
</protein>
<keyword evidence="8" id="KW-1133">Transmembrane helix</keyword>
<dbReference type="GO" id="GO:0006508">
    <property type="term" value="P:proteolysis"/>
    <property type="evidence" value="ECO:0007669"/>
    <property type="project" value="UniProtKB-KW"/>
</dbReference>
<keyword evidence="8" id="KW-0812">Transmembrane</keyword>
<evidence type="ECO:0000259" key="10">
    <source>
        <dbReference type="Pfam" id="PF12359"/>
    </source>
</evidence>
<evidence type="ECO:0000256" key="7">
    <source>
        <dbReference type="SAM" id="MobiDB-lite"/>
    </source>
</evidence>
<dbReference type="InterPro" id="IPR027417">
    <property type="entry name" value="P-loop_NTPase"/>
</dbReference>
<dbReference type="SUPFAM" id="SSF52540">
    <property type="entry name" value="P-loop containing nucleoside triphosphate hydrolases"/>
    <property type="match status" value="1"/>
</dbReference>
<feature type="region of interest" description="Disordered" evidence="7">
    <location>
        <begin position="1"/>
        <end position="22"/>
    </location>
</feature>
<dbReference type="EMBL" id="VXIT01000001">
    <property type="protein sequence ID" value="KAA6416123.1"/>
    <property type="molecule type" value="Genomic_DNA"/>
</dbReference>
<evidence type="ECO:0000256" key="5">
    <source>
        <dbReference type="ARBA" id="ARBA00022801"/>
    </source>
</evidence>
<dbReference type="Pfam" id="PF12340">
    <property type="entry name" value="DUF3638"/>
    <property type="match status" value="1"/>
</dbReference>
<feature type="domain" description="DUF3645" evidence="10">
    <location>
        <begin position="621"/>
        <end position="653"/>
    </location>
</feature>
<evidence type="ECO:0000256" key="1">
    <source>
        <dbReference type="ARBA" id="ARBA00000707"/>
    </source>
</evidence>
<sequence length="943" mass="105279">MSSMWPETTSQTAYGSPRDEHQAAVRERVSHFVDALIYQWPEANVRAPFKEFIGQSQGILDNTDAGDHKLLGYTFSQPNYHCRPNRSHVNFDNIMGRSAPSLPPAQLKSFNSWVGQQDEHGQDQSKLKSLLFCLSFQSSGHYEQQYAIDLLKSFISLYSSAESRLIRSPQALKPLLKEYLKLYKNHLDNWYQTILHCLQTETTITRRLACGARIWPRLSSTSLLQHLASGRGATLRDDWKGALIEYGLSISNMQRAEHLLTYVGSSSELLSELTNLGHRGGDPIHYPDWLLLEIENNILVRQVQSQIAQEMISPASGANSILQLNMGEGKSSVIVPIVAAALADGKKLVRVVVLKPLSTQMLHVLLGKLGGMLGRRIFYMPISRSIPLDVYKARQIQNLCEECMQTGGILLVQPEHILSFELTGLERLLSGELELSNTLVETKRWLENKSRDILDESDEILSVRFELIYAMGMQRAIEFSPDQWIIIEHVLGLVNRFAEAVRLTFPQGLELQSVSPGSFPHLRLLQSSAANKLLEIVAREVCEAGLPGVPVRNLPRHVQAVLFSFLTDLNMAKADTEPLQHYVFGVESMKRSLLLLKGLIAGGVLVFALQQKRWRVNYGLDLSRTMLAVPYCTKDSPATQAESSHPDAAIVLTCLSYYHGGLSDAQLCTAFEKLLLSDHVQEEYECWVEDAPRLPFAFRQLTGINLSDPTKCSQMLFPPLRLAKGAIDFYMSYIVFPKEVKEFLHKLSASGWDIARAKLHPMTGFSGTKNSRYILPLSISQCDLPPQLHTNAAVLGCLLGPENSFKHAMQESGRESLDAESLLRVVIRSEPPVRVILNMGAQVLEWKNEEVARTWLLRVPASEAQAVIFFDDRNDFDPQVGWSSAHNINSNSLARAIATSIAIIFITNRIIIIIIITMSVFTAVNIPLLSDFSSAAVGNGGVL</sequence>
<comment type="catalytic activity">
    <reaction evidence="1">
        <text>Thiol-dependent hydrolysis of ester, thioester, amide, peptide and isopeptide bonds formed by the C-terminal Gly of ubiquitin (a 76-residue protein attached to proteins as an intracellular targeting signal).</text>
        <dbReference type="EC" id="3.4.19.12"/>
    </reaction>
</comment>
<reference evidence="11 12" key="1">
    <citation type="submission" date="2019-09" db="EMBL/GenBank/DDBJ databases">
        <title>The hologenome of the rock-dwelling lichen Lasallia pustulata.</title>
        <authorList>
            <person name="Greshake Tzovaras B."/>
            <person name="Segers F."/>
            <person name="Bicker A."/>
            <person name="Dal Grande F."/>
            <person name="Otte J."/>
            <person name="Hankeln T."/>
            <person name="Schmitt I."/>
            <person name="Ebersberger I."/>
        </authorList>
    </citation>
    <scope>NUCLEOTIDE SEQUENCE [LARGE SCALE GENOMIC DNA]</scope>
    <source>
        <strain evidence="11">A1-1</strain>
    </source>
</reference>
<proteinExistence type="predicted"/>
<organism evidence="11 12">
    <name type="scientific">Lasallia pustulata</name>
    <dbReference type="NCBI Taxonomy" id="136370"/>
    <lineage>
        <taxon>Eukaryota</taxon>
        <taxon>Fungi</taxon>
        <taxon>Dikarya</taxon>
        <taxon>Ascomycota</taxon>
        <taxon>Pezizomycotina</taxon>
        <taxon>Lecanoromycetes</taxon>
        <taxon>OSLEUM clade</taxon>
        <taxon>Umbilicariomycetidae</taxon>
        <taxon>Umbilicariales</taxon>
        <taxon>Umbilicariaceae</taxon>
        <taxon>Lasallia</taxon>
    </lineage>
</organism>